<keyword evidence="4" id="KW-1185">Reference proteome</keyword>
<gene>
    <name evidence="3" type="ORF">GXW74_11385</name>
</gene>
<evidence type="ECO:0000256" key="2">
    <source>
        <dbReference type="SAM" id="SignalP"/>
    </source>
</evidence>
<protein>
    <submittedName>
        <fullName evidence="3">Tripartite tricarboxylate transporter substrate binding protein</fullName>
    </submittedName>
</protein>
<accession>A0A9X9XBK7</accession>
<organism evidence="3 4">
    <name type="scientific">Neoroseomonas eburnea</name>
    <dbReference type="NCBI Taxonomy" id="1346889"/>
    <lineage>
        <taxon>Bacteria</taxon>
        <taxon>Pseudomonadati</taxon>
        <taxon>Pseudomonadota</taxon>
        <taxon>Alphaproteobacteria</taxon>
        <taxon>Acetobacterales</taxon>
        <taxon>Acetobacteraceae</taxon>
        <taxon>Neoroseomonas</taxon>
    </lineage>
</organism>
<dbReference type="EMBL" id="JAAEDL010000009">
    <property type="protein sequence ID" value="MBR0681093.1"/>
    <property type="molecule type" value="Genomic_DNA"/>
</dbReference>
<evidence type="ECO:0000256" key="1">
    <source>
        <dbReference type="ARBA" id="ARBA00006987"/>
    </source>
</evidence>
<dbReference type="AlphaFoldDB" id="A0A9X9XBK7"/>
<dbReference type="PANTHER" id="PTHR42928:SF5">
    <property type="entry name" value="BLR1237 PROTEIN"/>
    <property type="match status" value="1"/>
</dbReference>
<dbReference type="PANTHER" id="PTHR42928">
    <property type="entry name" value="TRICARBOXYLATE-BINDING PROTEIN"/>
    <property type="match status" value="1"/>
</dbReference>
<dbReference type="RefSeq" id="WP_211846624.1">
    <property type="nucleotide sequence ID" value="NZ_JAAEDL010000009.1"/>
</dbReference>
<dbReference type="Pfam" id="PF03401">
    <property type="entry name" value="TctC"/>
    <property type="match status" value="1"/>
</dbReference>
<dbReference type="PIRSF" id="PIRSF017082">
    <property type="entry name" value="YflP"/>
    <property type="match status" value="1"/>
</dbReference>
<dbReference type="SUPFAM" id="SSF53850">
    <property type="entry name" value="Periplasmic binding protein-like II"/>
    <property type="match status" value="1"/>
</dbReference>
<proteinExistence type="inferred from homology"/>
<dbReference type="Gene3D" id="3.40.190.150">
    <property type="entry name" value="Bordetella uptake gene, domain 1"/>
    <property type="match status" value="1"/>
</dbReference>
<evidence type="ECO:0000313" key="3">
    <source>
        <dbReference type="EMBL" id="MBR0681093.1"/>
    </source>
</evidence>
<feature type="chain" id="PRO_5040974003" evidence="2">
    <location>
        <begin position="24"/>
        <end position="322"/>
    </location>
</feature>
<name>A0A9X9XBK7_9PROT</name>
<dbReference type="InterPro" id="IPR005064">
    <property type="entry name" value="BUG"/>
</dbReference>
<dbReference type="InterPro" id="IPR042100">
    <property type="entry name" value="Bug_dom1"/>
</dbReference>
<evidence type="ECO:0000313" key="4">
    <source>
        <dbReference type="Proteomes" id="UP001138709"/>
    </source>
</evidence>
<feature type="signal peptide" evidence="2">
    <location>
        <begin position="1"/>
        <end position="23"/>
    </location>
</feature>
<keyword evidence="2" id="KW-0732">Signal</keyword>
<comment type="caution">
    <text evidence="3">The sequence shown here is derived from an EMBL/GenBank/DDBJ whole genome shotgun (WGS) entry which is preliminary data.</text>
</comment>
<reference evidence="3" key="2">
    <citation type="journal article" date="2021" name="Syst. Appl. Microbiol.">
        <title>Roseomonas hellenica sp. nov., isolated from roots of wild-growing Alkanna tinctoria.</title>
        <authorList>
            <person name="Rat A."/>
            <person name="Naranjo H.D."/>
            <person name="Lebbe L."/>
            <person name="Cnockaert M."/>
            <person name="Krigas N."/>
            <person name="Grigoriadou K."/>
            <person name="Maloupa E."/>
            <person name="Willems A."/>
        </authorList>
    </citation>
    <scope>NUCLEOTIDE SEQUENCE</scope>
    <source>
        <strain evidence="3">LMG 31228</strain>
    </source>
</reference>
<dbReference type="CDD" id="cd07012">
    <property type="entry name" value="PBP2_Bug_TTT"/>
    <property type="match status" value="1"/>
</dbReference>
<dbReference type="Proteomes" id="UP001138709">
    <property type="component" value="Unassembled WGS sequence"/>
</dbReference>
<dbReference type="Gene3D" id="3.40.190.10">
    <property type="entry name" value="Periplasmic binding protein-like II"/>
    <property type="match status" value="1"/>
</dbReference>
<comment type="similarity">
    <text evidence="1">Belongs to the UPF0065 (bug) family.</text>
</comment>
<sequence>MTIRIGRRALVAGLAALPAAAIAQDIGWPSRPLRIVYPFAPGGGDFLARAIAEKLRETIGQSVVVENRPGANTMIAAEHVARSDKDGYTIGWVATSTLVMNPNLYPNIPYRLEDFATLRMAYRAPVAFAVSAALPIRTVQEAIAHMRAKPGEGVGSVGNGSSPHVFIEMMAGLTGVSIESVAYRGEAAIVSDLMAGRVPFYAGSTNSLLPHREGGRFRILAVSAPERLAVLPEVPTFREAVHPDLVMRYWHGLVLPAGVPQPVRVRLADAIGAILRTDFLRQRATPDMELADVALDDFAALIRDEQARYGRVIRERNITVQS</sequence>
<reference evidence="3" key="1">
    <citation type="submission" date="2020-01" db="EMBL/GenBank/DDBJ databases">
        <authorList>
            <person name="Rat A."/>
        </authorList>
    </citation>
    <scope>NUCLEOTIDE SEQUENCE</scope>
    <source>
        <strain evidence="3">LMG 31228</strain>
    </source>
</reference>